<dbReference type="AlphaFoldDB" id="W6E8Y2"/>
<keyword evidence="2" id="KW-0645">Protease</keyword>
<evidence type="ECO:0000313" key="2">
    <source>
        <dbReference type="EMBL" id="AHJ11132.1"/>
    </source>
</evidence>
<accession>W6E8Y2</accession>
<evidence type="ECO:0000259" key="1">
    <source>
        <dbReference type="Pfam" id="PF03732"/>
    </source>
</evidence>
<keyword evidence="2" id="KW-0378">Hydrolase</keyword>
<dbReference type="GO" id="GO:0008233">
    <property type="term" value="F:peptidase activity"/>
    <property type="evidence" value="ECO:0007669"/>
    <property type="project" value="UniProtKB-KW"/>
</dbReference>
<reference evidence="2" key="1">
    <citation type="submission" date="2013-11" db="EMBL/GenBank/DDBJ databases">
        <title>Molecular cloning of a novel putative retrotransposon from Aloe vera.</title>
        <authorList>
            <person name="Sharma S.A."/>
            <person name="Sharon K."/>
            <person name="Harshal A."/>
        </authorList>
    </citation>
    <scope>NUCLEOTIDE SEQUENCE</scope>
    <source>
        <tissue evidence="2">Young leaf</tissue>
    </source>
</reference>
<dbReference type="GO" id="GO:0006508">
    <property type="term" value="P:proteolysis"/>
    <property type="evidence" value="ECO:0007669"/>
    <property type="project" value="UniProtKB-KW"/>
</dbReference>
<dbReference type="PANTHER" id="PTHR34482:SF36">
    <property type="entry name" value="RETROTRANSPOSON GAG DOMAIN-CONTAINING PROTEIN"/>
    <property type="match status" value="1"/>
</dbReference>
<feature type="non-terminal residue" evidence="2">
    <location>
        <position position="1"/>
    </location>
</feature>
<proteinExistence type="predicted"/>
<dbReference type="PANTHER" id="PTHR34482">
    <property type="entry name" value="DNA DAMAGE-INDUCIBLE PROTEIN 1-LIKE"/>
    <property type="match status" value="1"/>
</dbReference>
<protein>
    <submittedName>
        <fullName evidence="2">Gag protease polyprotein</fullName>
    </submittedName>
</protein>
<feature type="domain" description="Retrotransposon gag" evidence="1">
    <location>
        <begin position="45"/>
        <end position="137"/>
    </location>
</feature>
<dbReference type="Pfam" id="PF03732">
    <property type="entry name" value="Retrotrans_gag"/>
    <property type="match status" value="1"/>
</dbReference>
<dbReference type="InterPro" id="IPR005162">
    <property type="entry name" value="Retrotrans_gag_dom"/>
</dbReference>
<organism evidence="2">
    <name type="scientific">Aloe vera</name>
    <name type="common">Aloe</name>
    <name type="synonym">Aloe barbadensis</name>
    <dbReference type="NCBI Taxonomy" id="34199"/>
    <lineage>
        <taxon>Eukaryota</taxon>
        <taxon>Viridiplantae</taxon>
        <taxon>Streptophyta</taxon>
        <taxon>Embryophyta</taxon>
        <taxon>Tracheophyta</taxon>
        <taxon>Spermatophyta</taxon>
        <taxon>Magnoliopsida</taxon>
        <taxon>Liliopsida</taxon>
        <taxon>Asparagales</taxon>
        <taxon>Asphodelaceae</taxon>
        <taxon>Asphodeloideae</taxon>
        <taxon>Aloe</taxon>
    </lineage>
</organism>
<feature type="non-terminal residue" evidence="2">
    <location>
        <position position="181"/>
    </location>
</feature>
<name>W6E8Y2_ALOVR</name>
<sequence>SLYFRKLNPAIFRGSENPLDAKQWLIHTEGLLKAALIPDREKIDIVQIQLYDNARTWWQTEETCRPTTSWEEFKRRFLANFFLRTAKTLMAHQFMNLTQGNLSVDDYSSEFTYLARFAPHLVSTEDDRAMKFKDGLNYEIQRLVMSHYYPTFAEVMDAAQDHEKLTLRHLEAPQFFKDPYI</sequence>
<dbReference type="EMBL" id="KF892820">
    <property type="protein sequence ID" value="AHJ11132.1"/>
    <property type="molecule type" value="Genomic_DNA"/>
</dbReference>